<dbReference type="STRING" id="339860.Msp_0027"/>
<organism evidence="1 2">
    <name type="scientific">Methanosphaera stadtmanae (strain ATCC 43021 / DSM 3091 / JCM 11832 / MCB-3)</name>
    <dbReference type="NCBI Taxonomy" id="339860"/>
    <lineage>
        <taxon>Archaea</taxon>
        <taxon>Methanobacteriati</taxon>
        <taxon>Methanobacteriota</taxon>
        <taxon>Methanomada group</taxon>
        <taxon>Methanobacteria</taxon>
        <taxon>Methanobacteriales</taxon>
        <taxon>Methanobacteriaceae</taxon>
        <taxon>Methanosphaera</taxon>
    </lineage>
</organism>
<evidence type="ECO:0000313" key="1">
    <source>
        <dbReference type="EMBL" id="ABC56446.1"/>
    </source>
</evidence>
<dbReference type="EMBL" id="CP000102">
    <property type="protein sequence ID" value="ABC56446.1"/>
    <property type="molecule type" value="Genomic_DNA"/>
</dbReference>
<gene>
    <name evidence="1" type="ordered locus">Msp_0027</name>
</gene>
<accession>Q2NI90</accession>
<dbReference type="HOGENOM" id="CLU_2191072_0_0_2"/>
<dbReference type="Proteomes" id="UP000001931">
    <property type="component" value="Chromosome"/>
</dbReference>
<dbReference type="KEGG" id="mst:Msp_0027"/>
<protein>
    <submittedName>
        <fullName evidence="1">Conserved hypothetical membrane-spanning protein</fullName>
    </submittedName>
</protein>
<dbReference type="AlphaFoldDB" id="Q2NI90"/>
<keyword evidence="2" id="KW-1185">Reference proteome</keyword>
<reference evidence="1 2" key="1">
    <citation type="journal article" date="2006" name="J. Bacteriol.">
        <title>The genome sequence of Methanosphaera stadtmanae reveals why this human intestinal archaeon is restricted to methanol and H2 for methane formation and ATP synthesis.</title>
        <authorList>
            <person name="Fricke W.F."/>
            <person name="Seedorf H."/>
            <person name="Henne A."/>
            <person name="Kruer M."/>
            <person name="Liesegang H."/>
            <person name="Hedderich R."/>
            <person name="Gottschalk G."/>
            <person name="Thauer R.K."/>
        </authorList>
    </citation>
    <scope>NUCLEOTIDE SEQUENCE [LARGE SCALE GENOMIC DNA]</scope>
    <source>
        <strain evidence="2">ATCC 43021 / DSM 3091 / JCM 11832 / MCB-3</strain>
    </source>
</reference>
<dbReference type="AntiFam" id="ANF00193">
    <property type="entry name" value="Shadow ORF (opposite ilvB)"/>
</dbReference>
<name>Q2NI90_METST</name>
<sequence length="108" mass="11329">MIPVVTCPVRAITGDESIFAVAIPVTRFVAPGPLVAIHTPGFPDTLAYPSAACAAACSCLTSICFISQSYIESYNGRSTPPGYPNTVSVPFSFNFLSNASLPFILITP</sequence>
<proteinExistence type="predicted"/>
<evidence type="ECO:0000313" key="2">
    <source>
        <dbReference type="Proteomes" id="UP000001931"/>
    </source>
</evidence>